<dbReference type="Gene3D" id="1.20.5.320">
    <property type="entry name" value="6-Phosphogluconate Dehydrogenase, domain 3"/>
    <property type="match status" value="1"/>
</dbReference>
<evidence type="ECO:0000256" key="1">
    <source>
        <dbReference type="SAM" id="SignalP"/>
    </source>
</evidence>
<sequence length="178" mass="18868">MKQRMLFAYLLLMATLYMSCSKTGPAGPAGATGATGAAGPQGPQGATGTANVIYSNWNTAINLRDTNFDGSNYVLMTLLAPSLTSADLNTATVLVYFTFGDGDFPLPYMNDAGGKTSIISFIPEAGQILITRYTTDNSASVTLGTLNQYRFVIIPGGVNVPDSFDYATVCAFYHITEN</sequence>
<comment type="caution">
    <text evidence="2">The sequence shown here is derived from an EMBL/GenBank/DDBJ whole genome shotgun (WGS) entry which is preliminary data.</text>
</comment>
<dbReference type="EMBL" id="SODV01000002">
    <property type="protein sequence ID" value="TDW97610.1"/>
    <property type="molecule type" value="Genomic_DNA"/>
</dbReference>
<dbReference type="AlphaFoldDB" id="A0A4R8DKS5"/>
<evidence type="ECO:0000313" key="2">
    <source>
        <dbReference type="EMBL" id="TDW97610.1"/>
    </source>
</evidence>
<proteinExistence type="predicted"/>
<evidence type="ECO:0000313" key="3">
    <source>
        <dbReference type="Proteomes" id="UP000294498"/>
    </source>
</evidence>
<protein>
    <recommendedName>
        <fullName evidence="4">Collagen triple helix repeat protein</fullName>
    </recommendedName>
</protein>
<accession>A0A4R8DKS5</accession>
<gene>
    <name evidence="2" type="ORF">EDB95_5461</name>
</gene>
<keyword evidence="1" id="KW-0732">Signal</keyword>
<dbReference type="Proteomes" id="UP000294498">
    <property type="component" value="Unassembled WGS sequence"/>
</dbReference>
<reference evidence="2 3" key="1">
    <citation type="submission" date="2019-03" db="EMBL/GenBank/DDBJ databases">
        <title>Genomic Encyclopedia of Type Strains, Phase IV (KMG-IV): sequencing the most valuable type-strain genomes for metagenomic binning, comparative biology and taxonomic classification.</title>
        <authorList>
            <person name="Goeker M."/>
        </authorList>
    </citation>
    <scope>NUCLEOTIDE SEQUENCE [LARGE SCALE GENOMIC DNA]</scope>
    <source>
        <strain evidence="2 3">DSM 100059</strain>
    </source>
</reference>
<evidence type="ECO:0008006" key="4">
    <source>
        <dbReference type="Google" id="ProtNLM"/>
    </source>
</evidence>
<name>A0A4R8DKS5_9BACT</name>
<feature type="signal peptide" evidence="1">
    <location>
        <begin position="1"/>
        <end position="26"/>
    </location>
</feature>
<keyword evidence="3" id="KW-1185">Reference proteome</keyword>
<feature type="chain" id="PRO_5020632163" description="Collagen triple helix repeat protein" evidence="1">
    <location>
        <begin position="27"/>
        <end position="178"/>
    </location>
</feature>
<organism evidence="2 3">
    <name type="scientific">Dinghuibacter silviterrae</name>
    <dbReference type="NCBI Taxonomy" id="1539049"/>
    <lineage>
        <taxon>Bacteria</taxon>
        <taxon>Pseudomonadati</taxon>
        <taxon>Bacteroidota</taxon>
        <taxon>Chitinophagia</taxon>
        <taxon>Chitinophagales</taxon>
        <taxon>Chitinophagaceae</taxon>
        <taxon>Dinghuibacter</taxon>
    </lineage>
</organism>